<keyword evidence="10" id="KW-1185">Reference proteome</keyword>
<protein>
    <submittedName>
        <fullName evidence="9">Sodium:alanine symporter family protein</fullName>
    </submittedName>
</protein>
<feature type="transmembrane region" description="Helical" evidence="8">
    <location>
        <begin position="406"/>
        <end position="424"/>
    </location>
</feature>
<feature type="transmembrane region" description="Helical" evidence="8">
    <location>
        <begin position="152"/>
        <end position="171"/>
    </location>
</feature>
<dbReference type="NCBIfam" id="TIGR00835">
    <property type="entry name" value="agcS"/>
    <property type="match status" value="1"/>
</dbReference>
<dbReference type="KEGG" id="bliq:INP51_08330"/>
<evidence type="ECO:0000256" key="7">
    <source>
        <dbReference type="ARBA" id="ARBA00023136"/>
    </source>
</evidence>
<feature type="transmembrane region" description="Helical" evidence="8">
    <location>
        <begin position="191"/>
        <end position="208"/>
    </location>
</feature>
<organism evidence="9 10">
    <name type="scientific">Blautia liquoris</name>
    <dbReference type="NCBI Taxonomy" id="2779518"/>
    <lineage>
        <taxon>Bacteria</taxon>
        <taxon>Bacillati</taxon>
        <taxon>Bacillota</taxon>
        <taxon>Clostridia</taxon>
        <taxon>Lachnospirales</taxon>
        <taxon>Lachnospiraceae</taxon>
        <taxon>Blautia</taxon>
    </lineage>
</organism>
<comment type="subcellular location">
    <subcellularLocation>
        <location evidence="1 8">Cell membrane</location>
        <topology evidence="1 8">Multi-pass membrane protein</topology>
    </subcellularLocation>
</comment>
<dbReference type="PANTHER" id="PTHR30330:SF3">
    <property type="entry name" value="TRANSCRIPTIONAL REGULATOR, LRP FAMILY"/>
    <property type="match status" value="1"/>
</dbReference>
<feature type="transmembrane region" description="Helical" evidence="8">
    <location>
        <begin position="217"/>
        <end position="238"/>
    </location>
</feature>
<evidence type="ECO:0000256" key="3">
    <source>
        <dbReference type="ARBA" id="ARBA00022448"/>
    </source>
</evidence>
<dbReference type="GO" id="GO:0005886">
    <property type="term" value="C:plasma membrane"/>
    <property type="evidence" value="ECO:0007669"/>
    <property type="project" value="UniProtKB-SubCell"/>
</dbReference>
<accession>A0A7M2RDM0</accession>
<dbReference type="Pfam" id="PF01235">
    <property type="entry name" value="Na_Ala_symp"/>
    <property type="match status" value="1"/>
</dbReference>
<dbReference type="PRINTS" id="PR00175">
    <property type="entry name" value="NAALASMPORT"/>
</dbReference>
<evidence type="ECO:0000256" key="4">
    <source>
        <dbReference type="ARBA" id="ARBA00022475"/>
    </source>
</evidence>
<dbReference type="Proteomes" id="UP000593601">
    <property type="component" value="Chromosome"/>
</dbReference>
<feature type="transmembrane region" description="Helical" evidence="8">
    <location>
        <begin position="15"/>
        <end position="33"/>
    </location>
</feature>
<comment type="similarity">
    <text evidence="2 8">Belongs to the alanine or glycine:cation symporter (AGCS) (TC 2.A.25) family.</text>
</comment>
<feature type="transmembrane region" description="Helical" evidence="8">
    <location>
        <begin position="430"/>
        <end position="450"/>
    </location>
</feature>
<dbReference type="EMBL" id="CP063304">
    <property type="protein sequence ID" value="QOV18064.1"/>
    <property type="molecule type" value="Genomic_DNA"/>
</dbReference>
<feature type="transmembrane region" description="Helical" evidence="8">
    <location>
        <begin position="75"/>
        <end position="93"/>
    </location>
</feature>
<evidence type="ECO:0000256" key="6">
    <source>
        <dbReference type="ARBA" id="ARBA00022989"/>
    </source>
</evidence>
<keyword evidence="8" id="KW-0769">Symport</keyword>
<proteinExistence type="inferred from homology"/>
<reference evidence="9 10" key="1">
    <citation type="submission" date="2020-10" db="EMBL/GenBank/DDBJ databases">
        <title>Blautia liquoris sp.nov., isolated from the mud in a fermentation cellar used for the production of Chinese strong-flavoured liquor.</title>
        <authorList>
            <person name="Lu L."/>
        </authorList>
    </citation>
    <scope>NUCLEOTIDE SEQUENCE [LARGE SCALE GENOMIC DNA]</scope>
    <source>
        <strain evidence="9 10">LZLJ-3</strain>
    </source>
</reference>
<dbReference type="AlphaFoldDB" id="A0A7M2RDM0"/>
<evidence type="ECO:0000256" key="8">
    <source>
        <dbReference type="RuleBase" id="RU363064"/>
    </source>
</evidence>
<dbReference type="Gene3D" id="1.20.1740.10">
    <property type="entry name" value="Amino acid/polyamine transporter I"/>
    <property type="match status" value="1"/>
</dbReference>
<dbReference type="GO" id="GO:0005283">
    <property type="term" value="F:amino acid:sodium symporter activity"/>
    <property type="evidence" value="ECO:0007669"/>
    <property type="project" value="InterPro"/>
</dbReference>
<gene>
    <name evidence="9" type="ORF">INP51_08330</name>
</gene>
<evidence type="ECO:0000313" key="9">
    <source>
        <dbReference type="EMBL" id="QOV18064.1"/>
    </source>
</evidence>
<dbReference type="PANTHER" id="PTHR30330">
    <property type="entry name" value="AGSS FAMILY TRANSPORTER, SODIUM-ALANINE"/>
    <property type="match status" value="1"/>
</dbReference>
<sequence length="468" mass="49759">MEQAAALLRRIDDLVWGPPMLILMLGTGIYLMVRMRFLPIRNLGYALKSVMSFKEKETEQKEGDISSFSSLMTELAATIGTGNIVGVATAMVLGGPGALVWMMISALIGLSTKLAESLLSVKYRTVNEKGEISGGPMYTLCTAFPFRRAGKILGILFALFAVLASFGMGNMTQSNSISLALEETFGISESLSGLVVTILTILVILGGIKSISKITQIVVPCMAVFYMAGAILVILVNIRNLPAGIIQIIKMAFSPKAIAGGAGGTIVASMQQSLRWGVSRGVFSNEAGLGAAGISAAAANTDDPVRQGYVSMTGVFFDTVVICLVTGLALAASGVIGIADQNGIPVTGAALTIAAFSTTFGRWGGTLVSIGIVLFAFATIIGWEYQGEKAFEFLVKKPDYCIIYRFLYALTTFVGAVCTLDVVWDFSDIMNALMAVPNLICVLVLSKTACDEVFRYQKKIHKMTSDNL</sequence>
<evidence type="ECO:0000256" key="2">
    <source>
        <dbReference type="ARBA" id="ARBA00009261"/>
    </source>
</evidence>
<keyword evidence="3 8" id="KW-0813">Transport</keyword>
<keyword evidence="6 8" id="KW-1133">Transmembrane helix</keyword>
<feature type="transmembrane region" description="Helical" evidence="8">
    <location>
        <begin position="309"/>
        <end position="331"/>
    </location>
</feature>
<keyword evidence="4 8" id="KW-1003">Cell membrane</keyword>
<feature type="transmembrane region" description="Helical" evidence="8">
    <location>
        <begin position="367"/>
        <end position="385"/>
    </location>
</feature>
<evidence type="ECO:0000313" key="10">
    <source>
        <dbReference type="Proteomes" id="UP000593601"/>
    </source>
</evidence>
<keyword evidence="7 8" id="KW-0472">Membrane</keyword>
<name>A0A7M2RDM0_9FIRM</name>
<dbReference type="InterPro" id="IPR001463">
    <property type="entry name" value="Na/Ala_symport"/>
</dbReference>
<evidence type="ECO:0000256" key="5">
    <source>
        <dbReference type="ARBA" id="ARBA00022692"/>
    </source>
</evidence>
<evidence type="ECO:0000256" key="1">
    <source>
        <dbReference type="ARBA" id="ARBA00004651"/>
    </source>
</evidence>
<dbReference type="RefSeq" id="WP_193734426.1">
    <property type="nucleotide sequence ID" value="NZ_CP063304.1"/>
</dbReference>
<keyword evidence="5 8" id="KW-0812">Transmembrane</keyword>